<sequence length="271" mass="29195">MSGERAFLTHEEAGPLPAPPARPLRQPAAAPHADPVEQVLLHTRDLVDTAVSALRALPDQRLTALPARALAAPQELVAHVVGGAHRTVTAALPGGPELLTVLRDALERHPTAADRPPLTVRLLVAGRLPVWLPPRITERAGVRSAGCGLTPTVVVDGRTALVWSEAADDDAAKGLLVRDEATVRSLGRLVDSAWAAAQPWADSRQLDGYLHTEIARQVLQRLRLGVTDAVAAREMAVSLRTYRRHVAEIMRCLDARTRFEAGVRAVESRLL</sequence>
<evidence type="ECO:0000313" key="3">
    <source>
        <dbReference type="EMBL" id="TBO59393.1"/>
    </source>
</evidence>
<feature type="region of interest" description="Disordered" evidence="1">
    <location>
        <begin position="1"/>
        <end position="33"/>
    </location>
</feature>
<evidence type="ECO:0000256" key="1">
    <source>
        <dbReference type="SAM" id="MobiDB-lite"/>
    </source>
</evidence>
<reference evidence="3 4" key="1">
    <citation type="submission" date="2019-02" db="EMBL/GenBank/DDBJ databases">
        <title>Draft Genome Sequence of Streptomyces sp. AM-2504, identified by 16S rRNA comparative analysis as a Streptomyces Kasugaensis strain.</title>
        <authorList>
            <person name="Napolioni V."/>
            <person name="Giuliodori A.M."/>
            <person name="Spurio R."/>
            <person name="Fabbretti A."/>
        </authorList>
    </citation>
    <scope>NUCLEOTIDE SEQUENCE [LARGE SCALE GENOMIC DNA]</scope>
    <source>
        <strain evidence="3 4">AM-2504</strain>
    </source>
</reference>
<feature type="domain" description="HTH luxR-type" evidence="2">
    <location>
        <begin position="208"/>
        <end position="265"/>
    </location>
</feature>
<evidence type="ECO:0000313" key="4">
    <source>
        <dbReference type="Proteomes" id="UP000292452"/>
    </source>
</evidence>
<dbReference type="Proteomes" id="UP000292452">
    <property type="component" value="Unassembled WGS sequence"/>
</dbReference>
<keyword evidence="4" id="KW-1185">Reference proteome</keyword>
<dbReference type="EMBL" id="SIXH01000083">
    <property type="protein sequence ID" value="TBO59393.1"/>
    <property type="molecule type" value="Genomic_DNA"/>
</dbReference>
<dbReference type="GO" id="GO:0006355">
    <property type="term" value="P:regulation of DNA-templated transcription"/>
    <property type="evidence" value="ECO:0007669"/>
    <property type="project" value="InterPro"/>
</dbReference>
<name>A0A4Q9HW16_STRKA</name>
<dbReference type="RefSeq" id="WP_131123241.1">
    <property type="nucleotide sequence ID" value="NZ_SIXH01000083.1"/>
</dbReference>
<dbReference type="SMART" id="SM00421">
    <property type="entry name" value="HTH_LUXR"/>
    <property type="match status" value="1"/>
</dbReference>
<dbReference type="InterPro" id="IPR000792">
    <property type="entry name" value="Tscrpt_reg_LuxR_C"/>
</dbReference>
<dbReference type="Gene3D" id="1.10.10.10">
    <property type="entry name" value="Winged helix-like DNA-binding domain superfamily/Winged helix DNA-binding domain"/>
    <property type="match status" value="1"/>
</dbReference>
<gene>
    <name evidence="3" type="ORF">EYS09_12360</name>
</gene>
<dbReference type="InterPro" id="IPR016032">
    <property type="entry name" value="Sig_transdc_resp-reg_C-effctor"/>
</dbReference>
<proteinExistence type="predicted"/>
<protein>
    <recommendedName>
        <fullName evidence="2">HTH luxR-type domain-containing protein</fullName>
    </recommendedName>
</protein>
<evidence type="ECO:0000259" key="2">
    <source>
        <dbReference type="SMART" id="SM00421"/>
    </source>
</evidence>
<dbReference type="SUPFAM" id="SSF46894">
    <property type="entry name" value="C-terminal effector domain of the bipartite response regulators"/>
    <property type="match status" value="1"/>
</dbReference>
<comment type="caution">
    <text evidence="3">The sequence shown here is derived from an EMBL/GenBank/DDBJ whole genome shotgun (WGS) entry which is preliminary data.</text>
</comment>
<organism evidence="3 4">
    <name type="scientific">Streptomyces kasugaensis</name>
    <dbReference type="NCBI Taxonomy" id="1946"/>
    <lineage>
        <taxon>Bacteria</taxon>
        <taxon>Bacillati</taxon>
        <taxon>Actinomycetota</taxon>
        <taxon>Actinomycetes</taxon>
        <taxon>Kitasatosporales</taxon>
        <taxon>Streptomycetaceae</taxon>
        <taxon>Streptomyces</taxon>
    </lineage>
</organism>
<dbReference type="GO" id="GO:0003677">
    <property type="term" value="F:DNA binding"/>
    <property type="evidence" value="ECO:0007669"/>
    <property type="project" value="InterPro"/>
</dbReference>
<dbReference type="AlphaFoldDB" id="A0A4Q9HW16"/>
<feature type="compositionally biased region" description="Low complexity" evidence="1">
    <location>
        <begin position="23"/>
        <end position="33"/>
    </location>
</feature>
<dbReference type="InterPro" id="IPR036388">
    <property type="entry name" value="WH-like_DNA-bd_sf"/>
</dbReference>
<accession>A0A4Q9HW16</accession>